<keyword evidence="2" id="KW-0472">Membrane</keyword>
<accession>A0A846Y7L5</accession>
<dbReference type="EMBL" id="JAAXOP010000021">
    <property type="protein sequence ID" value="NKY53860.1"/>
    <property type="molecule type" value="Genomic_DNA"/>
</dbReference>
<reference evidence="5 6" key="1">
    <citation type="submission" date="2020-04" db="EMBL/GenBank/DDBJ databases">
        <title>MicrobeNet Type strains.</title>
        <authorList>
            <person name="Nicholson A.C."/>
        </authorList>
    </citation>
    <scope>NUCLEOTIDE SEQUENCE [LARGE SCALE GENOMIC DNA]</scope>
    <source>
        <strain evidence="5 6">JCM 12354</strain>
    </source>
</reference>
<feature type="region of interest" description="Disordered" evidence="1">
    <location>
        <begin position="557"/>
        <end position="587"/>
    </location>
</feature>
<evidence type="ECO:0000256" key="1">
    <source>
        <dbReference type="SAM" id="MobiDB-lite"/>
    </source>
</evidence>
<dbReference type="SUPFAM" id="SSF53300">
    <property type="entry name" value="vWA-like"/>
    <property type="match status" value="1"/>
</dbReference>
<dbReference type="InterPro" id="IPR051266">
    <property type="entry name" value="CLCR"/>
</dbReference>
<protein>
    <submittedName>
        <fullName evidence="5">VWA domain-containing protein</fullName>
    </submittedName>
</protein>
<feature type="transmembrane region" description="Helical" evidence="2">
    <location>
        <begin position="606"/>
        <end position="629"/>
    </location>
</feature>
<keyword evidence="3" id="KW-0732">Signal</keyword>
<evidence type="ECO:0000256" key="2">
    <source>
        <dbReference type="SAM" id="Phobius"/>
    </source>
</evidence>
<dbReference type="InterPro" id="IPR002035">
    <property type="entry name" value="VWF_A"/>
</dbReference>
<dbReference type="PROSITE" id="PS50234">
    <property type="entry name" value="VWFA"/>
    <property type="match status" value="1"/>
</dbReference>
<comment type="caution">
    <text evidence="5">The sequence shown here is derived from an EMBL/GenBank/DDBJ whole genome shotgun (WGS) entry which is preliminary data.</text>
</comment>
<feature type="region of interest" description="Disordered" evidence="1">
    <location>
        <begin position="386"/>
        <end position="405"/>
    </location>
</feature>
<dbReference type="SMART" id="SM00327">
    <property type="entry name" value="VWA"/>
    <property type="match status" value="1"/>
</dbReference>
<dbReference type="Gene3D" id="3.40.50.410">
    <property type="entry name" value="von Willebrand factor, type A domain"/>
    <property type="match status" value="1"/>
</dbReference>
<keyword evidence="2" id="KW-1133">Transmembrane helix</keyword>
<feature type="chain" id="PRO_5032297394" evidence="3">
    <location>
        <begin position="27"/>
        <end position="636"/>
    </location>
</feature>
<keyword evidence="2" id="KW-0812">Transmembrane</keyword>
<dbReference type="PANTHER" id="PTHR10579">
    <property type="entry name" value="CALCIUM-ACTIVATED CHLORIDE CHANNEL REGULATOR"/>
    <property type="match status" value="1"/>
</dbReference>
<feature type="signal peptide" evidence="3">
    <location>
        <begin position="1"/>
        <end position="26"/>
    </location>
</feature>
<dbReference type="PANTHER" id="PTHR10579:SF43">
    <property type="entry name" value="ZINC FINGER (C3HC4-TYPE RING FINGER) FAMILY PROTEIN"/>
    <property type="match status" value="1"/>
</dbReference>
<feature type="domain" description="VWFA" evidence="4">
    <location>
        <begin position="36"/>
        <end position="222"/>
    </location>
</feature>
<feature type="compositionally biased region" description="Low complexity" evidence="1">
    <location>
        <begin position="390"/>
        <end position="405"/>
    </location>
</feature>
<proteinExistence type="predicted"/>
<dbReference type="AlphaFoldDB" id="A0A846Y7L5"/>
<gene>
    <name evidence="5" type="ORF">HGA08_27060</name>
</gene>
<name>A0A846Y7L5_9NOCA</name>
<evidence type="ECO:0000313" key="5">
    <source>
        <dbReference type="EMBL" id="NKY53860.1"/>
    </source>
</evidence>
<sequence length="636" mass="66201">MSRLRRLLAVGVAAAAVALTAVPVHAQEQQDSAYAPTMVVLDASGSMQAPDAAGGTKMDAAKAAVHTFVDAAPAESEVGLSVYGTATGNSDAEKSAGCRDVVTLRKPESIDKAGLNSAVDGITASGYTPIGESLRAAAKELPQSGSRSIVLVSDGEDTCAPPDPCEVAQELNRDGAKIIVHAIGFGVDDRSREQLTCIAQKTGGTYNDAVDGAALKQILPRVSQAALRTYKPIGTPITGTPTYNDAPTATPGQYLDTMGKHEKKYYAVDVPQGATAYVSATLSFPLIRDRDSITNDTSSMDIRVYGAGGQDCNAFDFESTVYSSHGVSLTVAETWDGATKQKGGDSPSADACRGGGRYYFAPEWRGVVEQMPDRVPMELAVAIEPGVSDPGPAATTSTTPFTAPGGEPVSVVGAGSFNAATTLNGSGSYADVVQRGEVVYYRARLDWGQGLAYRVTFDETERHGVDGLSVVTTTLYSPMRKRIDDAFTSYNGDQNILPGNDPALATVPVRYRNRDAGPGDADQSMAGWYYIGVKIGPSHTEGVGSAVPIRIDLHVAGDPEPGPAYESPTADGVFGENATPSDGGASTAESTITMADLEDSDDGGSLMMVLLPAGVIVLIAVLGATIVLVRRRAARK</sequence>
<keyword evidence="6" id="KW-1185">Reference proteome</keyword>
<evidence type="ECO:0000259" key="4">
    <source>
        <dbReference type="PROSITE" id="PS50234"/>
    </source>
</evidence>
<evidence type="ECO:0000256" key="3">
    <source>
        <dbReference type="SAM" id="SignalP"/>
    </source>
</evidence>
<dbReference type="InterPro" id="IPR036465">
    <property type="entry name" value="vWFA_dom_sf"/>
</dbReference>
<dbReference type="Pfam" id="PF13519">
    <property type="entry name" value="VWA_2"/>
    <property type="match status" value="1"/>
</dbReference>
<organism evidence="5 6">
    <name type="scientific">Nocardia vermiculata</name>
    <dbReference type="NCBI Taxonomy" id="257274"/>
    <lineage>
        <taxon>Bacteria</taxon>
        <taxon>Bacillati</taxon>
        <taxon>Actinomycetota</taxon>
        <taxon>Actinomycetes</taxon>
        <taxon>Mycobacteriales</taxon>
        <taxon>Nocardiaceae</taxon>
        <taxon>Nocardia</taxon>
    </lineage>
</organism>
<dbReference type="RefSeq" id="WP_168436189.1">
    <property type="nucleotide sequence ID" value="NZ_JAAXOP010000021.1"/>
</dbReference>
<evidence type="ECO:0000313" key="6">
    <source>
        <dbReference type="Proteomes" id="UP000565711"/>
    </source>
</evidence>
<dbReference type="Proteomes" id="UP000565711">
    <property type="component" value="Unassembled WGS sequence"/>
</dbReference>